<reference evidence="2 3" key="1">
    <citation type="submission" date="2021-02" db="EMBL/GenBank/DDBJ databases">
        <title>De Novo genome assembly of isolated myxobacteria.</title>
        <authorList>
            <person name="Stevens D.C."/>
        </authorList>
    </citation>
    <scope>NUCLEOTIDE SEQUENCE [LARGE SCALE GENOMIC DNA]</scope>
    <source>
        <strain evidence="3">SCPEA02</strain>
    </source>
</reference>
<proteinExistence type="predicted"/>
<sequence>MFEKHDSPARESRGEVLDDASLHEVMTEWPRVIASVREEMDRGTDPAHASVRSLAERWMELVRVFTGGDPALESWLRAMHQQEPDGAARHGVDPKLFRYLGKAISGLDGPE</sequence>
<protein>
    <submittedName>
        <fullName evidence="2">TipAS antibiotic-recognition domain-containing protein</fullName>
    </submittedName>
</protein>
<keyword evidence="3" id="KW-1185">Reference proteome</keyword>
<evidence type="ECO:0000259" key="1">
    <source>
        <dbReference type="Pfam" id="PF07739"/>
    </source>
</evidence>
<name>A0ABX7NUA6_9BACT</name>
<evidence type="ECO:0000313" key="3">
    <source>
        <dbReference type="Proteomes" id="UP000662747"/>
    </source>
</evidence>
<evidence type="ECO:0000313" key="2">
    <source>
        <dbReference type="EMBL" id="QSQ22496.1"/>
    </source>
</evidence>
<accession>A0ABX7NUA6</accession>
<dbReference type="RefSeq" id="WP_206724072.1">
    <property type="nucleotide sequence ID" value="NZ_CP071090.1"/>
</dbReference>
<gene>
    <name evidence="2" type="ORF">JY651_46535</name>
</gene>
<feature type="domain" description="TipAS antibiotic-recognition" evidence="1">
    <location>
        <begin position="15"/>
        <end position="104"/>
    </location>
</feature>
<dbReference type="Pfam" id="PF07739">
    <property type="entry name" value="TipAS"/>
    <property type="match status" value="1"/>
</dbReference>
<dbReference type="Proteomes" id="UP000662747">
    <property type="component" value="Chromosome"/>
</dbReference>
<dbReference type="EMBL" id="CP071090">
    <property type="protein sequence ID" value="QSQ22496.1"/>
    <property type="molecule type" value="Genomic_DNA"/>
</dbReference>
<dbReference type="InterPro" id="IPR012925">
    <property type="entry name" value="TipAS_dom"/>
</dbReference>
<organism evidence="2 3">
    <name type="scientific">Pyxidicoccus parkwayensis</name>
    <dbReference type="NCBI Taxonomy" id="2813578"/>
    <lineage>
        <taxon>Bacteria</taxon>
        <taxon>Pseudomonadati</taxon>
        <taxon>Myxococcota</taxon>
        <taxon>Myxococcia</taxon>
        <taxon>Myxococcales</taxon>
        <taxon>Cystobacterineae</taxon>
        <taxon>Myxococcaceae</taxon>
        <taxon>Pyxidicoccus</taxon>
    </lineage>
</organism>